<evidence type="ECO:0000256" key="1">
    <source>
        <dbReference type="SAM" id="Coils"/>
    </source>
</evidence>
<reference evidence="2 3" key="1">
    <citation type="submission" date="2023-10" db="EMBL/GenBank/DDBJ databases">
        <authorList>
            <person name="Maclean D."/>
            <person name="Macfadyen A."/>
        </authorList>
    </citation>
    <scope>NUCLEOTIDE SEQUENCE [LARGE SCALE GENOMIC DNA]</scope>
</reference>
<feature type="coiled-coil region" evidence="1">
    <location>
        <begin position="13"/>
        <end position="79"/>
    </location>
</feature>
<keyword evidence="3" id="KW-1185">Reference proteome</keyword>
<protein>
    <submittedName>
        <fullName evidence="2">Uncharacterized protein</fullName>
    </submittedName>
</protein>
<evidence type="ECO:0000313" key="3">
    <source>
        <dbReference type="Proteomes" id="UP001314263"/>
    </source>
</evidence>
<comment type="caution">
    <text evidence="2">The sequence shown here is derived from an EMBL/GenBank/DDBJ whole genome shotgun (WGS) entry which is preliminary data.</text>
</comment>
<dbReference type="Proteomes" id="UP001314263">
    <property type="component" value="Unassembled WGS sequence"/>
</dbReference>
<accession>A0AAV1I5B4</accession>
<dbReference type="AlphaFoldDB" id="A0AAV1I5B4"/>
<keyword evidence="1" id="KW-0175">Coiled coil</keyword>
<dbReference type="EMBL" id="CAUYUE010000005">
    <property type="protein sequence ID" value="CAK0778634.1"/>
    <property type="molecule type" value="Genomic_DNA"/>
</dbReference>
<gene>
    <name evidence="2" type="ORF">CVIRNUC_004627</name>
</gene>
<organism evidence="2 3">
    <name type="scientific">Coccomyxa viridis</name>
    <dbReference type="NCBI Taxonomy" id="1274662"/>
    <lineage>
        <taxon>Eukaryota</taxon>
        <taxon>Viridiplantae</taxon>
        <taxon>Chlorophyta</taxon>
        <taxon>core chlorophytes</taxon>
        <taxon>Trebouxiophyceae</taxon>
        <taxon>Trebouxiophyceae incertae sedis</taxon>
        <taxon>Coccomyxaceae</taxon>
        <taxon>Coccomyxa</taxon>
    </lineage>
</organism>
<name>A0AAV1I5B4_9CHLO</name>
<proteinExistence type="predicted"/>
<evidence type="ECO:0000313" key="2">
    <source>
        <dbReference type="EMBL" id="CAK0778634.1"/>
    </source>
</evidence>
<sequence length="88" mass="10311">MATNAGAASNPMEEQLQRQNSLLKSLLDKLQRKIALDRRRLVRIRDERDQAVYRESQIKSRLEDRLHRLTQELADLQGNTDRSYCVIC</sequence>